<evidence type="ECO:0000259" key="5">
    <source>
        <dbReference type="PROSITE" id="PS50305"/>
    </source>
</evidence>
<feature type="active site" description="Proton acceptor" evidence="3">
    <location>
        <position position="148"/>
    </location>
</feature>
<evidence type="ECO:0000313" key="6">
    <source>
        <dbReference type="EMBL" id="VTN08152.1"/>
    </source>
</evidence>
<dbReference type="GO" id="GO:0160013">
    <property type="term" value="F:NAD-dependent protein de-2-hydroxyisobutyrylase activity"/>
    <property type="evidence" value="ECO:0007669"/>
    <property type="project" value="RHEA"/>
</dbReference>
<dbReference type="Gene3D" id="3.30.1600.10">
    <property type="entry name" value="SIR2/SIRT2 'Small Domain"/>
    <property type="match status" value="1"/>
</dbReference>
<dbReference type="AlphaFoldDB" id="A0A4U9CUF6"/>
<comment type="similarity">
    <text evidence="3">Belongs to the sirtuin family. Class III subfamily.</text>
</comment>
<comment type="catalytic activity">
    <reaction evidence="3">
        <text>N(6)-succinyl-L-lysyl-[protein] + NAD(+) + H2O = 2''-O-succinyl-ADP-D-ribose + nicotinamide + L-lysyl-[protein]</text>
        <dbReference type="Rhea" id="RHEA:47668"/>
        <dbReference type="Rhea" id="RHEA-COMP:9752"/>
        <dbReference type="Rhea" id="RHEA-COMP:11877"/>
        <dbReference type="ChEBI" id="CHEBI:15377"/>
        <dbReference type="ChEBI" id="CHEBI:17154"/>
        <dbReference type="ChEBI" id="CHEBI:29969"/>
        <dbReference type="ChEBI" id="CHEBI:57540"/>
        <dbReference type="ChEBI" id="CHEBI:87830"/>
        <dbReference type="ChEBI" id="CHEBI:87832"/>
    </reaction>
</comment>
<sequence length="309" mass="35084">MLSRRLHRLSRFRRNKRRLRERLRQRIFFKEDKVAPETMEKPRVVVLTGAGISAESGIKTFRAADGLWEEHRVEDVATPEGFARDPALVQAFYNARRRQLQGQDIAPNAAHLALARLEEALGDRFVLVTQNIDNLHERAGNRRVIHMHGELLKVRCSWSGQVLEWTGDVNVDDKCHCCQFPAPLRPHVVWFGEMPLGMDDIYSALADADIFIAIGTSGHVYPAAGFVHEARLQGAHTVELNLEPSQVGSEFAEKTLWPRKPGGTGVYRPAAQRSLIARRGSQGRRALPGSALWRIAARRSRHYRLRLWN</sequence>
<dbReference type="InterPro" id="IPR026590">
    <property type="entry name" value="Ssirtuin_cat_dom"/>
</dbReference>
<evidence type="ECO:0000256" key="3">
    <source>
        <dbReference type="HAMAP-Rule" id="MF_01121"/>
    </source>
</evidence>
<reference evidence="6 7" key="1">
    <citation type="submission" date="2019-04" db="EMBL/GenBank/DDBJ databases">
        <authorList>
            <consortium name="Pathogen Informatics"/>
        </authorList>
    </citation>
    <scope>NUCLEOTIDE SEQUENCE [LARGE SCALE GENOMIC DNA]</scope>
    <source>
        <strain evidence="6 7">NCTC9185</strain>
    </source>
</reference>
<comment type="domain">
    <text evidence="3">2 residues (Tyr-93 and Arg-96) present in a large hydrophobic pocket are probably involved in substrate specificity. They are important for desuccinylation activity, but dispensable for deacetylation activity.</text>
</comment>
<feature type="binding site" evidence="3">
    <location>
        <begin position="215"/>
        <end position="217"/>
    </location>
    <ligand>
        <name>NAD(+)</name>
        <dbReference type="ChEBI" id="CHEBI:57540"/>
    </ligand>
</feature>
<dbReference type="GO" id="GO:0008270">
    <property type="term" value="F:zinc ion binding"/>
    <property type="evidence" value="ECO:0007669"/>
    <property type="project" value="UniProtKB-UniRule"/>
</dbReference>
<dbReference type="HAMAP" id="MF_01121">
    <property type="entry name" value="Sirtuin_ClassIII"/>
    <property type="match status" value="1"/>
</dbReference>
<keyword evidence="3" id="KW-0963">Cytoplasm</keyword>
<feature type="binding site" evidence="3">
    <location>
        <position position="259"/>
    </location>
    <ligand>
        <name>NAD(+)</name>
        <dbReference type="ChEBI" id="CHEBI:57540"/>
    </ligand>
</feature>
<feature type="domain" description="Deacetylase sirtuin-type" evidence="5">
    <location>
        <begin position="24"/>
        <end position="278"/>
    </location>
</feature>
<evidence type="ECO:0000256" key="4">
    <source>
        <dbReference type="PROSITE-ProRule" id="PRU00236"/>
    </source>
</evidence>
<evidence type="ECO:0000256" key="2">
    <source>
        <dbReference type="ARBA" id="ARBA00023027"/>
    </source>
</evidence>
<proteinExistence type="inferred from homology"/>
<dbReference type="PANTHER" id="PTHR11085">
    <property type="entry name" value="NAD-DEPENDENT PROTEIN DEACYLASE SIRTUIN-5, MITOCHONDRIAL-RELATED"/>
    <property type="match status" value="1"/>
</dbReference>
<evidence type="ECO:0000256" key="1">
    <source>
        <dbReference type="ARBA" id="ARBA00022679"/>
    </source>
</evidence>
<feature type="binding site" evidence="3">
    <location>
        <position position="156"/>
    </location>
    <ligand>
        <name>Zn(2+)</name>
        <dbReference type="ChEBI" id="CHEBI:29105"/>
    </ligand>
</feature>
<dbReference type="CDD" id="cd01412">
    <property type="entry name" value="SIRT5_Af1_CobB"/>
    <property type="match status" value="1"/>
</dbReference>
<feature type="binding site" evidence="3">
    <location>
        <begin position="241"/>
        <end position="243"/>
    </location>
    <ligand>
        <name>NAD(+)</name>
        <dbReference type="ChEBI" id="CHEBI:57540"/>
    </ligand>
</feature>
<comment type="catalytic activity">
    <reaction evidence="3">
        <text>N(6)-acetyl-L-lysyl-[protein] + NAD(+) + H2O = 2''-O-acetyl-ADP-D-ribose + nicotinamide + L-lysyl-[protein]</text>
        <dbReference type="Rhea" id="RHEA:43636"/>
        <dbReference type="Rhea" id="RHEA-COMP:9752"/>
        <dbReference type="Rhea" id="RHEA-COMP:10731"/>
        <dbReference type="ChEBI" id="CHEBI:15377"/>
        <dbReference type="ChEBI" id="CHEBI:17154"/>
        <dbReference type="ChEBI" id="CHEBI:29969"/>
        <dbReference type="ChEBI" id="CHEBI:57540"/>
        <dbReference type="ChEBI" id="CHEBI:61930"/>
        <dbReference type="ChEBI" id="CHEBI:83767"/>
        <dbReference type="EC" id="2.3.1.286"/>
    </reaction>
</comment>
<dbReference type="EMBL" id="CABDVU010000001">
    <property type="protein sequence ID" value="VTN08152.1"/>
    <property type="molecule type" value="Genomic_DNA"/>
</dbReference>
<dbReference type="NCBIfam" id="NF001755">
    <property type="entry name" value="PRK00481.1-5"/>
    <property type="match status" value="1"/>
</dbReference>
<feature type="binding site" evidence="3">
    <location>
        <begin position="49"/>
        <end position="68"/>
    </location>
    <ligand>
        <name>NAD(+)</name>
        <dbReference type="ChEBI" id="CHEBI:57540"/>
    </ligand>
</feature>
<comment type="subcellular location">
    <subcellularLocation>
        <location evidence="3">Cytoplasm</location>
    </subcellularLocation>
</comment>
<dbReference type="EC" id="2.3.1.286" evidence="3"/>
<name>A0A4U9CUF6_RAOTE</name>
<comment type="function">
    <text evidence="3">NAD-dependent lysine deacetylase that specifically removes acetyl groups on target proteins. Also acts as a protein-lysine deacylase by mediating protein desuccinylation and de-2-hydroxyisobutyrylation. Modulates the activities of several proteins which are inactive in their acylated form.</text>
</comment>
<dbReference type="InterPro" id="IPR029035">
    <property type="entry name" value="DHS-like_NAD/FAD-binding_dom"/>
</dbReference>
<accession>A0A4U9CUF6</accession>
<dbReference type="GO" id="GO:0036054">
    <property type="term" value="F:protein-malonyllysine demalonylase activity"/>
    <property type="evidence" value="ECO:0007669"/>
    <property type="project" value="InterPro"/>
</dbReference>
<comment type="catalytic activity">
    <reaction evidence="3">
        <text>N(6)-(2-hydroxyisobutanoyl)-L-lysyl-[protein] + NAD(+) + H2O = 2''-O-(2-hydroxyisobutanoyl)-ADP-D-ribose + nicotinamide + L-lysyl-[protein]</text>
        <dbReference type="Rhea" id="RHEA:24364"/>
        <dbReference type="Rhea" id="RHEA-COMP:9752"/>
        <dbReference type="Rhea" id="RHEA-COMP:15921"/>
        <dbReference type="ChEBI" id="CHEBI:15377"/>
        <dbReference type="ChEBI" id="CHEBI:17154"/>
        <dbReference type="ChEBI" id="CHEBI:29969"/>
        <dbReference type="ChEBI" id="CHEBI:57540"/>
        <dbReference type="ChEBI" id="CHEBI:144968"/>
        <dbReference type="ChEBI" id="CHEBI:144969"/>
    </reaction>
</comment>
<feature type="binding site" evidence="3">
    <location>
        <position position="96"/>
    </location>
    <ligand>
        <name>substrate</name>
    </ligand>
</feature>
<dbReference type="Proteomes" id="UP000339249">
    <property type="component" value="Unassembled WGS sequence"/>
</dbReference>
<feature type="binding site" evidence="3">
    <location>
        <position position="175"/>
    </location>
    <ligand>
        <name>Zn(2+)</name>
        <dbReference type="ChEBI" id="CHEBI:29105"/>
    </ligand>
</feature>
<dbReference type="PANTHER" id="PTHR11085:SF4">
    <property type="entry name" value="NAD-DEPENDENT PROTEIN DEACYLASE"/>
    <property type="match status" value="1"/>
</dbReference>
<comment type="cofactor">
    <cofactor evidence="3">
        <name>Zn(2+)</name>
        <dbReference type="ChEBI" id="CHEBI:29105"/>
    </cofactor>
    <text evidence="3">Binds 1 zinc ion per subunit.</text>
</comment>
<gene>
    <name evidence="3 6" type="primary">cobB</name>
    <name evidence="6" type="ORF">NCTC9185_00025</name>
</gene>
<dbReference type="PROSITE" id="PS50305">
    <property type="entry name" value="SIRTUIN"/>
    <property type="match status" value="1"/>
</dbReference>
<comment type="caution">
    <text evidence="3 4">Lacks conserved residue(s) required for the propagation of feature annotation.</text>
</comment>
<dbReference type="InterPro" id="IPR026591">
    <property type="entry name" value="Sirtuin_cat_small_dom_sf"/>
</dbReference>
<dbReference type="GO" id="GO:0070403">
    <property type="term" value="F:NAD+ binding"/>
    <property type="evidence" value="ECO:0007669"/>
    <property type="project" value="UniProtKB-UniRule"/>
</dbReference>
<dbReference type="GO" id="GO:0017136">
    <property type="term" value="F:histone deacetylase activity, NAD-dependent"/>
    <property type="evidence" value="ECO:0007669"/>
    <property type="project" value="TreeGrafter"/>
</dbReference>
<dbReference type="SUPFAM" id="SSF52467">
    <property type="entry name" value="DHS-like NAD/FAD-binding domain"/>
    <property type="match status" value="1"/>
</dbReference>
<keyword evidence="3" id="KW-0479">Metal-binding</keyword>
<dbReference type="Pfam" id="PF02146">
    <property type="entry name" value="SIR2"/>
    <property type="match status" value="1"/>
</dbReference>
<keyword evidence="6" id="KW-0378">Hydrolase</keyword>
<keyword evidence="1" id="KW-0808">Transferase</keyword>
<dbReference type="Gene3D" id="3.40.50.1220">
    <property type="entry name" value="TPP-binding domain"/>
    <property type="match status" value="1"/>
</dbReference>
<protein>
    <recommendedName>
        <fullName evidence="3">NAD-dependent protein deacylase</fullName>
        <ecNumber evidence="3">2.3.1.286</ecNumber>
    </recommendedName>
    <alternativeName>
        <fullName evidence="3">Regulatory protein SIR2 homolog</fullName>
    </alternativeName>
</protein>
<dbReference type="GO" id="GO:0005737">
    <property type="term" value="C:cytoplasm"/>
    <property type="evidence" value="ECO:0007669"/>
    <property type="project" value="UniProtKB-SubCell"/>
</dbReference>
<organism evidence="6 7">
    <name type="scientific">Raoultella terrigena</name>
    <name type="common">Klebsiella terrigena</name>
    <dbReference type="NCBI Taxonomy" id="577"/>
    <lineage>
        <taxon>Bacteria</taxon>
        <taxon>Pseudomonadati</taxon>
        <taxon>Pseudomonadota</taxon>
        <taxon>Gammaproteobacteria</taxon>
        <taxon>Enterobacterales</taxon>
        <taxon>Enterobacteriaceae</taxon>
        <taxon>Klebsiella/Raoultella group</taxon>
        <taxon>Raoultella</taxon>
    </lineage>
</organism>
<dbReference type="GO" id="GO:0036055">
    <property type="term" value="F:protein-succinyllysine desuccinylase activity"/>
    <property type="evidence" value="ECO:0007669"/>
    <property type="project" value="UniProtKB-UniRule"/>
</dbReference>
<dbReference type="InterPro" id="IPR050134">
    <property type="entry name" value="NAD-dep_sirtuin_deacylases"/>
</dbReference>
<feature type="binding site" evidence="3">
    <location>
        <position position="93"/>
    </location>
    <ligand>
        <name>substrate</name>
    </ligand>
</feature>
<keyword evidence="3" id="KW-0862">Zinc</keyword>
<evidence type="ECO:0000313" key="7">
    <source>
        <dbReference type="Proteomes" id="UP000339249"/>
    </source>
</evidence>
<keyword evidence="2 3" id="KW-0520">NAD</keyword>
<dbReference type="InterPro" id="IPR027546">
    <property type="entry name" value="Sirtuin_class_III"/>
</dbReference>
<dbReference type="InterPro" id="IPR003000">
    <property type="entry name" value="Sirtuin"/>
</dbReference>
<feature type="binding site" evidence="3">
    <location>
        <begin position="130"/>
        <end position="133"/>
    </location>
    <ligand>
        <name>NAD(+)</name>
        <dbReference type="ChEBI" id="CHEBI:57540"/>
    </ligand>
</feature>